<organism evidence="1 2">
    <name type="scientific">Bordetella ansorpii</name>
    <dbReference type="NCBI Taxonomy" id="288768"/>
    <lineage>
        <taxon>Bacteria</taxon>
        <taxon>Pseudomonadati</taxon>
        <taxon>Pseudomonadota</taxon>
        <taxon>Betaproteobacteria</taxon>
        <taxon>Burkholderiales</taxon>
        <taxon>Alcaligenaceae</taxon>
        <taxon>Bordetella</taxon>
    </lineage>
</organism>
<dbReference type="GO" id="GO:0050129">
    <property type="term" value="F:N-formylglutamate deformylase activity"/>
    <property type="evidence" value="ECO:0007669"/>
    <property type="project" value="UniProtKB-EC"/>
</dbReference>
<evidence type="ECO:0000313" key="1">
    <source>
        <dbReference type="EMBL" id="SAI01275.1"/>
    </source>
</evidence>
<dbReference type="AlphaFoldDB" id="A0A157LWV6"/>
<dbReference type="Pfam" id="PF05013">
    <property type="entry name" value="FGase"/>
    <property type="match status" value="1"/>
</dbReference>
<proteinExistence type="predicted"/>
<gene>
    <name evidence="1" type="primary">hutG_2</name>
    <name evidence="1" type="ORF">SAMEA1982600_00922</name>
</gene>
<reference evidence="1 2" key="1">
    <citation type="submission" date="2016-03" db="EMBL/GenBank/DDBJ databases">
        <authorList>
            <consortium name="Pathogen Informatics"/>
        </authorList>
    </citation>
    <scope>NUCLEOTIDE SEQUENCE [LARGE SCALE GENOMIC DNA]</scope>
    <source>
        <strain evidence="1 2">NCTC13364</strain>
    </source>
</reference>
<accession>A0A157LWV6</accession>
<dbReference type="EC" id="3.5.1.68" evidence="1"/>
<sequence>MQEPSLFQLQPGHAPVLMVMPHSGTELPADARGMMTPAAGSMADASWHLERLYAFAQDQGASILRPRYTRYWLDLSPVLETAGRLGDDIYMPRETLHGEPLYLGPPDAAERDRRIQAYWVPFHRCIQAELARLRETHGEVLLWEAHASASVLPGRYPGRRPVLCVGTDAGATCAEPVMQPLIQALAAQDTYSWVVNGRYKGGRIAQKYGNPAEGVHAVSLDICQSAYMNEFAPYNYRLDLAERLQPLLGRMYASALGGLRIAQA</sequence>
<dbReference type="EMBL" id="FKBS01000008">
    <property type="protein sequence ID" value="SAI01275.1"/>
    <property type="molecule type" value="Genomic_DNA"/>
</dbReference>
<dbReference type="OrthoDB" id="8716700at2"/>
<dbReference type="RefSeq" id="WP_066409013.1">
    <property type="nucleotide sequence ID" value="NZ_FKBS01000008.1"/>
</dbReference>
<evidence type="ECO:0000313" key="2">
    <source>
        <dbReference type="Proteomes" id="UP000077037"/>
    </source>
</evidence>
<keyword evidence="1" id="KW-0378">Hydrolase</keyword>
<dbReference type="InterPro" id="IPR007709">
    <property type="entry name" value="N-FG_amidohydro"/>
</dbReference>
<dbReference type="SUPFAM" id="SSF53187">
    <property type="entry name" value="Zn-dependent exopeptidases"/>
    <property type="match status" value="1"/>
</dbReference>
<protein>
    <submittedName>
        <fullName evidence="1">N-formylglutamate amidohydrolase</fullName>
        <ecNumber evidence="1">3.5.1.68</ecNumber>
    </submittedName>
</protein>
<dbReference type="Gene3D" id="3.40.630.40">
    <property type="entry name" value="Zn-dependent exopeptidases"/>
    <property type="match status" value="1"/>
</dbReference>
<dbReference type="Proteomes" id="UP000077037">
    <property type="component" value="Unassembled WGS sequence"/>
</dbReference>
<name>A0A157LWV6_9BORD</name>